<name>A0A4Q0P3D5_9FLAO</name>
<proteinExistence type="predicted"/>
<evidence type="ECO:0000313" key="1">
    <source>
        <dbReference type="EMBL" id="RXG21037.1"/>
    </source>
</evidence>
<dbReference type="AlphaFoldDB" id="A0A4Q0P3D5"/>
<keyword evidence="2" id="KW-1185">Reference proteome</keyword>
<protein>
    <submittedName>
        <fullName evidence="1">Uncharacterized protein</fullName>
    </submittedName>
</protein>
<sequence length="234" mass="27202">MSKKSSQIRYLNFPIQMLGGFLLDSKGVLGDIMNYSVYAHSVENLEFGNEEEAFVSSAKYFRISFGNVKTSIKNGEALYDSLGDGSPMVGIDVNMLFDYYKNHKSIFQKRCLLGYLAIRSILMDKAYCKTTNDNWFSRMDGKTSKMPKEKLSKEIQDFHNEYQAKKIKTELSLNWNLKTYSKYTRGFYVSFKLDLDDLVFNAEKKRKSYQAKKLKNDTEMARLKALERLKNIDF</sequence>
<dbReference type="Proteomes" id="UP000289238">
    <property type="component" value="Unassembled WGS sequence"/>
</dbReference>
<evidence type="ECO:0000313" key="2">
    <source>
        <dbReference type="Proteomes" id="UP000289238"/>
    </source>
</evidence>
<dbReference type="EMBL" id="QOVM01000006">
    <property type="protein sequence ID" value="RXG21037.1"/>
    <property type="molecule type" value="Genomic_DNA"/>
</dbReference>
<reference evidence="1 2" key="1">
    <citation type="submission" date="2018-07" db="EMBL/GenBank/DDBJ databases">
        <title>Leeuwenhoekiella genomics.</title>
        <authorList>
            <person name="Tahon G."/>
            <person name="Willems A."/>
        </authorList>
    </citation>
    <scope>NUCLEOTIDE SEQUENCE [LARGE SCALE GENOMIC DNA]</scope>
    <source>
        <strain evidence="1 2">LMG 22550</strain>
    </source>
</reference>
<accession>A0A4Q0P3D5</accession>
<comment type="caution">
    <text evidence="1">The sequence shown here is derived from an EMBL/GenBank/DDBJ whole genome shotgun (WGS) entry which is preliminary data.</text>
</comment>
<gene>
    <name evidence="1" type="ORF">DSM00_2551</name>
</gene>
<organism evidence="1 2">
    <name type="scientific">Leeuwenhoekiella aequorea</name>
    <dbReference type="NCBI Taxonomy" id="283736"/>
    <lineage>
        <taxon>Bacteria</taxon>
        <taxon>Pseudomonadati</taxon>
        <taxon>Bacteroidota</taxon>
        <taxon>Flavobacteriia</taxon>
        <taxon>Flavobacteriales</taxon>
        <taxon>Flavobacteriaceae</taxon>
        <taxon>Leeuwenhoekiella</taxon>
    </lineage>
</organism>